<feature type="compositionally biased region" description="Low complexity" evidence="1">
    <location>
        <begin position="22"/>
        <end position="39"/>
    </location>
</feature>
<dbReference type="EMBL" id="MU069437">
    <property type="protein sequence ID" value="KAF5843861.1"/>
    <property type="molecule type" value="Genomic_DNA"/>
</dbReference>
<sequence length="101" mass="10090">MKTDGKPEAVGGDSNLASLPMSNSVNSSSSSSSSSSSINNDVVGSMDCLGCRLTGLAFGLGGGGYIMSSLLQDPPPRGAHKASVIATAGAMLCFGMYRALL</sequence>
<organism evidence="2 3">
    <name type="scientific">Dunaliella salina</name>
    <name type="common">Green alga</name>
    <name type="synonym">Protococcus salinus</name>
    <dbReference type="NCBI Taxonomy" id="3046"/>
    <lineage>
        <taxon>Eukaryota</taxon>
        <taxon>Viridiplantae</taxon>
        <taxon>Chlorophyta</taxon>
        <taxon>core chlorophytes</taxon>
        <taxon>Chlorophyceae</taxon>
        <taxon>CS clade</taxon>
        <taxon>Chlamydomonadales</taxon>
        <taxon>Dunaliellaceae</taxon>
        <taxon>Dunaliella</taxon>
    </lineage>
</organism>
<evidence type="ECO:0008006" key="4">
    <source>
        <dbReference type="Google" id="ProtNLM"/>
    </source>
</evidence>
<dbReference type="Proteomes" id="UP000815325">
    <property type="component" value="Unassembled WGS sequence"/>
</dbReference>
<gene>
    <name evidence="2" type="ORF">DUNSADRAFT_5099</name>
</gene>
<accession>A0ABQ7HAK4</accession>
<keyword evidence="3" id="KW-1185">Reference proteome</keyword>
<evidence type="ECO:0000313" key="3">
    <source>
        <dbReference type="Proteomes" id="UP000815325"/>
    </source>
</evidence>
<reference evidence="2" key="1">
    <citation type="submission" date="2017-08" db="EMBL/GenBank/DDBJ databases">
        <authorList>
            <person name="Polle J.E."/>
            <person name="Barry K."/>
            <person name="Cushman J."/>
            <person name="Schmutz J."/>
            <person name="Tran D."/>
            <person name="Hathwaick L.T."/>
            <person name="Yim W.C."/>
            <person name="Jenkins J."/>
            <person name="Mckie-Krisberg Z.M."/>
            <person name="Prochnik S."/>
            <person name="Lindquist E."/>
            <person name="Dockter R.B."/>
            <person name="Adam C."/>
            <person name="Molina H."/>
            <person name="Bunkerborg J."/>
            <person name="Jin E."/>
            <person name="Buchheim M."/>
            <person name="Magnuson J."/>
        </authorList>
    </citation>
    <scope>NUCLEOTIDE SEQUENCE</scope>
    <source>
        <strain evidence="2">CCAP 19/18</strain>
    </source>
</reference>
<proteinExistence type="predicted"/>
<feature type="region of interest" description="Disordered" evidence="1">
    <location>
        <begin position="1"/>
        <end position="39"/>
    </location>
</feature>
<comment type="caution">
    <text evidence="2">The sequence shown here is derived from an EMBL/GenBank/DDBJ whole genome shotgun (WGS) entry which is preliminary data.</text>
</comment>
<protein>
    <recommendedName>
        <fullName evidence="4">DUF4536 domain-containing protein</fullName>
    </recommendedName>
</protein>
<evidence type="ECO:0000313" key="2">
    <source>
        <dbReference type="EMBL" id="KAF5843861.1"/>
    </source>
</evidence>
<name>A0ABQ7HAK4_DUNSA</name>
<evidence type="ECO:0000256" key="1">
    <source>
        <dbReference type="SAM" id="MobiDB-lite"/>
    </source>
</evidence>